<comment type="caution">
    <text evidence="5">The sequence shown here is derived from an EMBL/GenBank/DDBJ whole genome shotgun (WGS) entry which is preliminary data.</text>
</comment>
<dbReference type="OrthoDB" id="2445216at2759"/>
<dbReference type="PANTHER" id="PTHR11662">
    <property type="entry name" value="SOLUTE CARRIER FAMILY 17"/>
    <property type="match status" value="1"/>
</dbReference>
<evidence type="ECO:0000256" key="4">
    <source>
        <dbReference type="ARBA" id="ARBA00023136"/>
    </source>
</evidence>
<reference evidence="5" key="1">
    <citation type="submission" date="2021-06" db="EMBL/GenBank/DDBJ databases">
        <authorList>
            <person name="Kallberg Y."/>
            <person name="Tangrot J."/>
            <person name="Rosling A."/>
        </authorList>
    </citation>
    <scope>NUCLEOTIDE SEQUENCE</scope>
    <source>
        <strain evidence="5">IN212</strain>
    </source>
</reference>
<dbReference type="AlphaFoldDB" id="A0A9N9A804"/>
<feature type="non-terminal residue" evidence="5">
    <location>
        <position position="1"/>
    </location>
</feature>
<comment type="subcellular location">
    <subcellularLocation>
        <location evidence="1">Membrane</location>
        <topology evidence="1">Multi-pass membrane protein</topology>
    </subcellularLocation>
</comment>
<keyword evidence="2" id="KW-0812">Transmembrane</keyword>
<accession>A0A9N9A804</accession>
<evidence type="ECO:0000313" key="6">
    <source>
        <dbReference type="Proteomes" id="UP000789396"/>
    </source>
</evidence>
<evidence type="ECO:0000313" key="5">
    <source>
        <dbReference type="EMBL" id="CAG8520728.1"/>
    </source>
</evidence>
<dbReference type="SUPFAM" id="SSF103473">
    <property type="entry name" value="MFS general substrate transporter"/>
    <property type="match status" value="1"/>
</dbReference>
<keyword evidence="6" id="KW-1185">Reference proteome</keyword>
<dbReference type="PANTHER" id="PTHR11662:SF399">
    <property type="entry name" value="FI19708P1-RELATED"/>
    <property type="match status" value="1"/>
</dbReference>
<dbReference type="EMBL" id="CAJVPZ010002885">
    <property type="protein sequence ID" value="CAG8520728.1"/>
    <property type="molecule type" value="Genomic_DNA"/>
</dbReference>
<proteinExistence type="predicted"/>
<keyword evidence="4" id="KW-0472">Membrane</keyword>
<dbReference type="GO" id="GO:0016020">
    <property type="term" value="C:membrane"/>
    <property type="evidence" value="ECO:0007669"/>
    <property type="project" value="UniProtKB-SubCell"/>
</dbReference>
<organism evidence="5 6">
    <name type="scientific">Racocetra fulgida</name>
    <dbReference type="NCBI Taxonomy" id="60492"/>
    <lineage>
        <taxon>Eukaryota</taxon>
        <taxon>Fungi</taxon>
        <taxon>Fungi incertae sedis</taxon>
        <taxon>Mucoromycota</taxon>
        <taxon>Glomeromycotina</taxon>
        <taxon>Glomeromycetes</taxon>
        <taxon>Diversisporales</taxon>
        <taxon>Gigasporaceae</taxon>
        <taxon>Racocetra</taxon>
    </lineage>
</organism>
<protein>
    <submittedName>
        <fullName evidence="5">1057_t:CDS:1</fullName>
    </submittedName>
</protein>
<name>A0A9N9A804_9GLOM</name>
<dbReference type="InterPro" id="IPR050382">
    <property type="entry name" value="MFS_Na/Anion_cotransporter"/>
</dbReference>
<evidence type="ECO:0000256" key="1">
    <source>
        <dbReference type="ARBA" id="ARBA00004141"/>
    </source>
</evidence>
<dbReference type="InterPro" id="IPR036259">
    <property type="entry name" value="MFS_trans_sf"/>
</dbReference>
<evidence type="ECO:0000256" key="2">
    <source>
        <dbReference type="ARBA" id="ARBA00022692"/>
    </source>
</evidence>
<keyword evidence="3" id="KW-1133">Transmembrane helix</keyword>
<dbReference type="Proteomes" id="UP000789396">
    <property type="component" value="Unassembled WGS sequence"/>
</dbReference>
<gene>
    <name evidence="5" type="ORF">RFULGI_LOCUS3337</name>
</gene>
<sequence>MFLAAAIWTLFTFLTPISAKIGLGYLLLCRVLLGVGEVGFIWSILWQIYGKSSPNEYSGISQEELVLILKGKQKNKPIENLSYHGESTTNENDTATPAAPLNNFVNEEDNEFGSEVDALLPKKSMSNPNKVPWKLILSRLELDIAPKYAGVIYGLGHTSAGISALLGVAFTGWILDITNRNWNVVWILVTAFYSI</sequence>
<evidence type="ECO:0000256" key="3">
    <source>
        <dbReference type="ARBA" id="ARBA00022989"/>
    </source>
</evidence>